<dbReference type="PANTHER" id="PTHR11527">
    <property type="entry name" value="HEAT-SHOCK PROTEIN 20 FAMILY MEMBER"/>
    <property type="match status" value="1"/>
</dbReference>
<name>A0ABY6CRW6_9BACT</name>
<dbReference type="SUPFAM" id="SSF49764">
    <property type="entry name" value="HSP20-like chaperones"/>
    <property type="match status" value="1"/>
</dbReference>
<evidence type="ECO:0000259" key="3">
    <source>
        <dbReference type="PROSITE" id="PS01031"/>
    </source>
</evidence>
<dbReference type="InterPro" id="IPR002068">
    <property type="entry name" value="A-crystallin/Hsp20_dom"/>
</dbReference>
<dbReference type="Pfam" id="PF00011">
    <property type="entry name" value="HSP20"/>
    <property type="match status" value="1"/>
</dbReference>
<keyword evidence="5" id="KW-1185">Reference proteome</keyword>
<evidence type="ECO:0000256" key="1">
    <source>
        <dbReference type="PROSITE-ProRule" id="PRU00285"/>
    </source>
</evidence>
<reference evidence="4" key="1">
    <citation type="submission" date="2022-09" db="EMBL/GenBank/DDBJ databases">
        <title>Comparative genomics and taxonomic characterization of three novel marine species of genus Reichenbachiella exhibiting antioxidant and polysaccharide degradation activities.</title>
        <authorList>
            <person name="Muhammad N."/>
            <person name="Lee Y.-J."/>
            <person name="Ko J."/>
            <person name="Kim S.-G."/>
        </authorList>
    </citation>
    <scope>NUCLEOTIDE SEQUENCE</scope>
    <source>
        <strain evidence="4">BKB1-1</strain>
    </source>
</reference>
<gene>
    <name evidence="4" type="ORF">N6H18_04590</name>
</gene>
<dbReference type="Gene3D" id="2.60.40.790">
    <property type="match status" value="1"/>
</dbReference>
<evidence type="ECO:0000256" key="2">
    <source>
        <dbReference type="RuleBase" id="RU003616"/>
    </source>
</evidence>
<dbReference type="InterPro" id="IPR031107">
    <property type="entry name" value="Small_HSP"/>
</dbReference>
<dbReference type="RefSeq" id="WP_262310657.1">
    <property type="nucleotide sequence ID" value="NZ_CP106679.1"/>
</dbReference>
<accession>A0ABY6CRW6</accession>
<dbReference type="InterPro" id="IPR008978">
    <property type="entry name" value="HSP20-like_chaperone"/>
</dbReference>
<evidence type="ECO:0000313" key="4">
    <source>
        <dbReference type="EMBL" id="UXP33228.1"/>
    </source>
</evidence>
<proteinExistence type="inferred from homology"/>
<dbReference type="PROSITE" id="PS01031">
    <property type="entry name" value="SHSP"/>
    <property type="match status" value="1"/>
</dbReference>
<organism evidence="4 5">
    <name type="scientific">Reichenbachiella agarivorans</name>
    <dbReference type="NCBI Taxonomy" id="2979464"/>
    <lineage>
        <taxon>Bacteria</taxon>
        <taxon>Pseudomonadati</taxon>
        <taxon>Bacteroidota</taxon>
        <taxon>Cytophagia</taxon>
        <taxon>Cytophagales</taxon>
        <taxon>Reichenbachiellaceae</taxon>
        <taxon>Reichenbachiella</taxon>
    </lineage>
</organism>
<comment type="similarity">
    <text evidence="1 2">Belongs to the small heat shock protein (HSP20) family.</text>
</comment>
<protein>
    <submittedName>
        <fullName evidence="4">Hsp20/alpha crystallin family protein</fullName>
    </submittedName>
</protein>
<evidence type="ECO:0000313" key="5">
    <source>
        <dbReference type="Proteomes" id="UP001065174"/>
    </source>
</evidence>
<dbReference type="CDD" id="cd06464">
    <property type="entry name" value="ACD_sHsps-like"/>
    <property type="match status" value="1"/>
</dbReference>
<dbReference type="Proteomes" id="UP001065174">
    <property type="component" value="Chromosome"/>
</dbReference>
<dbReference type="EMBL" id="CP106679">
    <property type="protein sequence ID" value="UXP33228.1"/>
    <property type="molecule type" value="Genomic_DNA"/>
</dbReference>
<feature type="domain" description="SHSP" evidence="3">
    <location>
        <begin position="34"/>
        <end position="145"/>
    </location>
</feature>
<sequence>MSLITYNPARTRTQGVNSFFDDIFNDKFFKTELPQERAFVPQVDISESESAFDLQFALAGFKKPDINIELNNGVLTVSGERKFEEEKTKKNFHSVETRYGSFKRSFQLPDSIDAEKVDANFEDGILNITIPKDVKKVQKKSIAIK</sequence>